<dbReference type="SUPFAM" id="SSF55729">
    <property type="entry name" value="Acyl-CoA N-acyltransferases (Nat)"/>
    <property type="match status" value="1"/>
</dbReference>
<dbReference type="Proteomes" id="UP000831327">
    <property type="component" value="Chromosome"/>
</dbReference>
<sequence>MEPEVTLSELADDPAAKAALDGLTAFNAPFVGPHGFKPLSLVVRREPGGAPVGGAFGWCYGAWYFLHYFYLPEDLRGGGLGARLIARIEAEARARGCIGAWVDTFSFQARPFYEKQGYVVFGTIDGQPPGHARHFLFKRFT</sequence>
<dbReference type="CDD" id="cd04301">
    <property type="entry name" value="NAT_SF"/>
    <property type="match status" value="1"/>
</dbReference>
<dbReference type="InterPro" id="IPR000182">
    <property type="entry name" value="GNAT_dom"/>
</dbReference>
<dbReference type="PROSITE" id="PS51186">
    <property type="entry name" value="GNAT"/>
    <property type="match status" value="1"/>
</dbReference>
<proteinExistence type="predicted"/>
<dbReference type="Pfam" id="PF00583">
    <property type="entry name" value="Acetyltransf_1"/>
    <property type="match status" value="1"/>
</dbReference>
<organism evidence="2 3">
    <name type="scientific">Roseomonas fluvialis</name>
    <dbReference type="NCBI Taxonomy" id="1750527"/>
    <lineage>
        <taxon>Bacteria</taxon>
        <taxon>Pseudomonadati</taxon>
        <taxon>Pseudomonadota</taxon>
        <taxon>Alphaproteobacteria</taxon>
        <taxon>Acetobacterales</taxon>
        <taxon>Roseomonadaceae</taxon>
        <taxon>Roseomonas</taxon>
    </lineage>
</organism>
<accession>A0ABM9SEJ5</accession>
<feature type="domain" description="N-acetyltransferase" evidence="1">
    <location>
        <begin position="1"/>
        <end position="141"/>
    </location>
</feature>
<keyword evidence="3" id="KW-1185">Reference proteome</keyword>
<reference evidence="2 3" key="1">
    <citation type="journal article" date="2016" name="Microbes Environ.">
        <title>Phylogenetically diverse aerobic anoxygenic phototrophic bacteria isolated from epilithic biofilms in Tama river, Japan.</title>
        <authorList>
            <person name="Hirose S."/>
            <person name="Matsuura K."/>
            <person name="Haruta S."/>
        </authorList>
    </citation>
    <scope>NUCLEOTIDE SEQUENCE [LARGE SCALE GENOMIC DNA]</scope>
    <source>
        <strain evidence="2 3">S08</strain>
    </source>
</reference>
<evidence type="ECO:0000313" key="2">
    <source>
        <dbReference type="EMBL" id="BDG73825.1"/>
    </source>
</evidence>
<dbReference type="Gene3D" id="3.40.630.30">
    <property type="match status" value="1"/>
</dbReference>
<dbReference type="RefSeq" id="WP_244408032.1">
    <property type="nucleotide sequence ID" value="NZ_AP025637.1"/>
</dbReference>
<dbReference type="InterPro" id="IPR016181">
    <property type="entry name" value="Acyl_CoA_acyltransferase"/>
</dbReference>
<name>A0ABM9SEJ5_9PROT</name>
<protein>
    <submittedName>
        <fullName evidence="2">N-acetyltransferase</fullName>
    </submittedName>
</protein>
<dbReference type="EMBL" id="AP025637">
    <property type="protein sequence ID" value="BDG73825.1"/>
    <property type="molecule type" value="Genomic_DNA"/>
</dbReference>
<gene>
    <name evidence="2" type="ORF">Rmf_37540</name>
</gene>
<evidence type="ECO:0000313" key="3">
    <source>
        <dbReference type="Proteomes" id="UP000831327"/>
    </source>
</evidence>
<evidence type="ECO:0000259" key="1">
    <source>
        <dbReference type="PROSITE" id="PS51186"/>
    </source>
</evidence>